<evidence type="ECO:0000256" key="5">
    <source>
        <dbReference type="ARBA" id="ARBA00022833"/>
    </source>
</evidence>
<keyword evidence="9" id="KW-1185">Reference proteome</keyword>
<organism evidence="8">
    <name type="scientific">Candidatus Moduliflexus flocculans</name>
    <dbReference type="NCBI Taxonomy" id="1499966"/>
    <lineage>
        <taxon>Bacteria</taxon>
        <taxon>Candidatus Moduliflexota</taxon>
        <taxon>Candidatus Moduliflexia</taxon>
        <taxon>Candidatus Moduliflexales</taxon>
        <taxon>Candidatus Moduliflexaceae</taxon>
    </lineage>
</organism>
<evidence type="ECO:0000256" key="4">
    <source>
        <dbReference type="ARBA" id="ARBA00022801"/>
    </source>
</evidence>
<keyword evidence="3" id="KW-0479">Metal-binding</keyword>
<dbReference type="Pfam" id="PF22516">
    <property type="entry name" value="PreP_C"/>
    <property type="match status" value="1"/>
</dbReference>
<dbReference type="GO" id="GO:0016485">
    <property type="term" value="P:protein processing"/>
    <property type="evidence" value="ECO:0007669"/>
    <property type="project" value="TreeGrafter"/>
</dbReference>
<name>A0A0S6W503_9BACT</name>
<dbReference type="Pfam" id="PF08367">
    <property type="entry name" value="M16C_assoc"/>
    <property type="match status" value="1"/>
</dbReference>
<dbReference type="InterPro" id="IPR011249">
    <property type="entry name" value="Metalloenz_LuxS/M16"/>
</dbReference>
<dbReference type="HOGENOM" id="CLU_009165_1_0_0"/>
<dbReference type="InterPro" id="IPR007863">
    <property type="entry name" value="Peptidase_M16_C"/>
</dbReference>
<dbReference type="SMART" id="SM01264">
    <property type="entry name" value="M16C_associated"/>
    <property type="match status" value="1"/>
</dbReference>
<keyword evidence="2" id="KW-0645">Protease</keyword>
<accession>A0A0S6W503</accession>
<dbReference type="Gene3D" id="3.30.830.10">
    <property type="entry name" value="Metalloenzyme, LuxS/M16 peptidase-like"/>
    <property type="match status" value="4"/>
</dbReference>
<reference evidence="8" key="1">
    <citation type="journal article" date="2015" name="PeerJ">
        <title>First genomic representation of candidate bacterial phylum KSB3 points to enhanced environmental sensing as a trigger of wastewater bulking.</title>
        <authorList>
            <person name="Sekiguchi Y."/>
            <person name="Ohashi A."/>
            <person name="Parks D.H."/>
            <person name="Yamauchi T."/>
            <person name="Tyson G.W."/>
            <person name="Hugenholtz P."/>
        </authorList>
    </citation>
    <scope>NUCLEOTIDE SEQUENCE [LARGE SCALE GENOMIC DNA]</scope>
</reference>
<gene>
    <name evidence="8" type="ORF">U14_04603</name>
</gene>
<dbReference type="AlphaFoldDB" id="A0A0S6W503"/>
<evidence type="ECO:0000256" key="3">
    <source>
        <dbReference type="ARBA" id="ARBA00022723"/>
    </source>
</evidence>
<keyword evidence="6" id="KW-0482">Metalloprotease</keyword>
<dbReference type="Pfam" id="PF05193">
    <property type="entry name" value="Peptidase_M16_C"/>
    <property type="match status" value="1"/>
</dbReference>
<dbReference type="GO" id="GO:0046872">
    <property type="term" value="F:metal ion binding"/>
    <property type="evidence" value="ECO:0007669"/>
    <property type="project" value="UniProtKB-KW"/>
</dbReference>
<evidence type="ECO:0000313" key="9">
    <source>
        <dbReference type="Proteomes" id="UP000030700"/>
    </source>
</evidence>
<dbReference type="GO" id="GO:0004222">
    <property type="term" value="F:metalloendopeptidase activity"/>
    <property type="evidence" value="ECO:0007669"/>
    <property type="project" value="TreeGrafter"/>
</dbReference>
<protein>
    <submittedName>
        <fullName evidence="8">Peptidase M16C associated domain protein</fullName>
    </submittedName>
</protein>
<evidence type="ECO:0000256" key="6">
    <source>
        <dbReference type="ARBA" id="ARBA00023049"/>
    </source>
</evidence>
<proteinExistence type="predicted"/>
<evidence type="ECO:0000256" key="2">
    <source>
        <dbReference type="ARBA" id="ARBA00022670"/>
    </source>
</evidence>
<dbReference type="SUPFAM" id="SSF63411">
    <property type="entry name" value="LuxS/MPP-like metallohydrolase"/>
    <property type="match status" value="4"/>
</dbReference>
<feature type="domain" description="Peptidase M16C associated" evidence="7">
    <location>
        <begin position="459"/>
        <end position="708"/>
    </location>
</feature>
<dbReference type="Pfam" id="PF00675">
    <property type="entry name" value="Peptidase_M16"/>
    <property type="match status" value="1"/>
</dbReference>
<evidence type="ECO:0000313" key="8">
    <source>
        <dbReference type="EMBL" id="GAK53338.1"/>
    </source>
</evidence>
<dbReference type="InterPro" id="IPR055130">
    <property type="entry name" value="PreP_C"/>
</dbReference>
<dbReference type="EMBL" id="DF820459">
    <property type="protein sequence ID" value="GAK53338.1"/>
    <property type="molecule type" value="Genomic_DNA"/>
</dbReference>
<dbReference type="FunFam" id="3.30.830.10:FF:000009">
    <property type="entry name" value="Presequence protease, mitochondrial"/>
    <property type="match status" value="1"/>
</dbReference>
<evidence type="ECO:0000256" key="1">
    <source>
        <dbReference type="ARBA" id="ARBA00001947"/>
    </source>
</evidence>
<dbReference type="STRING" id="1499966.U14_04603"/>
<dbReference type="Proteomes" id="UP000030700">
    <property type="component" value="Unassembled WGS sequence"/>
</dbReference>
<dbReference type="FunFam" id="3.30.830.10:FF:000034">
    <property type="entry name" value="presequence protease 1, chloroplastic/mitochondrial"/>
    <property type="match status" value="1"/>
</dbReference>
<dbReference type="InterPro" id="IPR011765">
    <property type="entry name" value="Pept_M16_N"/>
</dbReference>
<keyword evidence="4" id="KW-0378">Hydrolase</keyword>
<dbReference type="InterPro" id="IPR013578">
    <property type="entry name" value="Peptidase_M16C_assoc"/>
</dbReference>
<dbReference type="PANTHER" id="PTHR43016:SF13">
    <property type="entry name" value="PRESEQUENCE PROTEASE, MITOCHONDRIAL"/>
    <property type="match status" value="1"/>
</dbReference>
<evidence type="ECO:0000259" key="7">
    <source>
        <dbReference type="SMART" id="SM01264"/>
    </source>
</evidence>
<keyword evidence="5" id="KW-0862">Zinc</keyword>
<sequence length="972" mass="108802">MQQTYGFTLIKDQTIPELNARAKLFRHDKSGAELLSVENSDENKAFGISFRTPPADSTGVAHIMEHSVLCGSRKYPVKEPFVELMKGSLNTFLNAMTFPDKTSYPVASQNVKDLYHLIDVYLDAVFYPHITPQIFMQEGWHYELDAPDAPMTFKGVVFNEMKGAYSSPDSLLYRLSQQALFPDTIYGVDSGGDPDDIPNLTYQQFKAFHETYYHPSNAMIFFYGDDDPTERLRYLNDWLSVFDRKPISAAIDLQQRFAAPKQVIHAYDAGEDAELTRKGMITINWLLEEGNDVEKALGWIILNHILVGTAASPLRKALIDSGFGEDITGGGLEYELRQLCFSTGLKGIAPEDGERVEEVILSTLSALAQGGIEPEMIEAAVNTTEFSLREQNTGGFPRGLALMFTALTAWLHGHDPIEPLAFEKPLQAIKARLQSGERYFERLIDDMLLKNPHRVSVLLRPDVELGKQRKAAEEARLAQAKAAMTPADIESVVAQTQELKRMQETPNSPEALATLPMLTLTDLDKNNKIIPSDLMKHGNTDILHHDLFTNGIVYLDLAFDLHTLPQELLPYAPLFGRSLLNMGTETEDFVKLQQRIGCKTGGIWPTLFNSAMAGQHASVARLLLRGKATVAQTDDLLGILRDMLLTVKLDNQERFRQLVLENKARKESSLIPSGSYFAGTRLSAHFHESGWFSEQTNGISSLFFTRQLAEEVERDWPSVLAKLDAIRQIIINRNALLCNVTVDRENWAAVLPKLTRFVETLPAIDAQQAAWTPETLAPNEGLTIPAQVNYVAKGANLYAAGYQHHGSIGVITNYLHTSWLWEKVRVQGGAYGGNCWFDRRSGLFVFSSYRDPNLLGTLENYDLTARFLRELDLSVEELTKSIIGVIGQIDDYMLPDAKGYTSMMWHLLGESDETRQRIRDQVLSTTADDFRKFADALDQVNQRGLVVVMGSPDAIQQANQARGAWLETLKVL</sequence>
<dbReference type="PANTHER" id="PTHR43016">
    <property type="entry name" value="PRESEQUENCE PROTEASE"/>
    <property type="match status" value="1"/>
</dbReference>
<comment type="cofactor">
    <cofactor evidence="1">
        <name>Zn(2+)</name>
        <dbReference type="ChEBI" id="CHEBI:29105"/>
    </cofactor>
</comment>